<feature type="compositionally biased region" description="Low complexity" evidence="2">
    <location>
        <begin position="756"/>
        <end position="770"/>
    </location>
</feature>
<feature type="region of interest" description="Disordered" evidence="2">
    <location>
        <begin position="643"/>
        <end position="666"/>
    </location>
</feature>
<dbReference type="PANTHER" id="PTHR23509">
    <property type="entry name" value="PA-PL1 PHOSPHOLIPASE FAMILY"/>
    <property type="match status" value="1"/>
</dbReference>
<dbReference type="Pfam" id="PF02862">
    <property type="entry name" value="DDHD"/>
    <property type="match status" value="2"/>
</dbReference>
<dbReference type="PANTHER" id="PTHR23509:SF48">
    <property type="entry name" value="INTRACELLULAR PHOSPHOLIPASE A1"/>
    <property type="match status" value="1"/>
</dbReference>
<feature type="domain" description="DDHD" evidence="3">
    <location>
        <begin position="541"/>
        <end position="739"/>
    </location>
</feature>
<feature type="compositionally biased region" description="Low complexity" evidence="2">
    <location>
        <begin position="78"/>
        <end position="92"/>
    </location>
</feature>
<proteinExistence type="inferred from homology"/>
<accession>A0A6J1SNM8</accession>
<dbReference type="SMART" id="SM01127">
    <property type="entry name" value="DDHD"/>
    <property type="match status" value="1"/>
</dbReference>
<dbReference type="Proteomes" id="UP000504606">
    <property type="component" value="Unplaced"/>
</dbReference>
<organism evidence="4 5">
    <name type="scientific">Frankliniella occidentalis</name>
    <name type="common">Western flower thrips</name>
    <name type="synonym">Euthrips occidentalis</name>
    <dbReference type="NCBI Taxonomy" id="133901"/>
    <lineage>
        <taxon>Eukaryota</taxon>
        <taxon>Metazoa</taxon>
        <taxon>Ecdysozoa</taxon>
        <taxon>Arthropoda</taxon>
        <taxon>Hexapoda</taxon>
        <taxon>Insecta</taxon>
        <taxon>Pterygota</taxon>
        <taxon>Neoptera</taxon>
        <taxon>Paraneoptera</taxon>
        <taxon>Thysanoptera</taxon>
        <taxon>Terebrantia</taxon>
        <taxon>Thripoidea</taxon>
        <taxon>Thripidae</taxon>
        <taxon>Frankliniella</taxon>
    </lineage>
</organism>
<dbReference type="AlphaFoldDB" id="A0A6J1SNM8"/>
<dbReference type="GO" id="GO:0004620">
    <property type="term" value="F:phospholipase activity"/>
    <property type="evidence" value="ECO:0007669"/>
    <property type="project" value="TreeGrafter"/>
</dbReference>
<dbReference type="PROSITE" id="PS51043">
    <property type="entry name" value="DDHD"/>
    <property type="match status" value="1"/>
</dbReference>
<dbReference type="OrthoDB" id="69269at2759"/>
<dbReference type="RefSeq" id="XP_026282522.1">
    <property type="nucleotide sequence ID" value="XM_026426737.2"/>
</dbReference>
<feature type="compositionally biased region" description="Polar residues" evidence="2">
    <location>
        <begin position="511"/>
        <end position="527"/>
    </location>
</feature>
<evidence type="ECO:0000256" key="2">
    <source>
        <dbReference type="SAM" id="MobiDB-lite"/>
    </source>
</evidence>
<feature type="region of interest" description="Disordered" evidence="2">
    <location>
        <begin position="497"/>
        <end position="537"/>
    </location>
</feature>
<reference evidence="5" key="1">
    <citation type="submission" date="2025-08" db="UniProtKB">
        <authorList>
            <consortium name="RefSeq"/>
        </authorList>
    </citation>
    <scope>IDENTIFICATION</scope>
    <source>
        <tissue evidence="5">Whole organism</tissue>
    </source>
</reference>
<protein>
    <submittedName>
        <fullName evidence="5">Phospholipase DDHD1</fullName>
    </submittedName>
</protein>
<keyword evidence="4" id="KW-1185">Reference proteome</keyword>
<dbReference type="InterPro" id="IPR058055">
    <property type="entry name" value="PA-PLA1"/>
</dbReference>
<dbReference type="GeneID" id="113209304"/>
<feature type="region of interest" description="Disordered" evidence="2">
    <location>
        <begin position="754"/>
        <end position="780"/>
    </location>
</feature>
<feature type="compositionally biased region" description="Low complexity" evidence="2">
    <location>
        <begin position="152"/>
        <end position="165"/>
    </location>
</feature>
<evidence type="ECO:0000313" key="4">
    <source>
        <dbReference type="Proteomes" id="UP000504606"/>
    </source>
</evidence>
<evidence type="ECO:0000313" key="5">
    <source>
        <dbReference type="RefSeq" id="XP_026282522.1"/>
    </source>
</evidence>
<name>A0A6J1SNM8_FRAOC</name>
<feature type="region of interest" description="Disordered" evidence="2">
    <location>
        <begin position="67"/>
        <end position="96"/>
    </location>
</feature>
<evidence type="ECO:0000259" key="3">
    <source>
        <dbReference type="PROSITE" id="PS51043"/>
    </source>
</evidence>
<dbReference type="KEGG" id="foc:113209304"/>
<evidence type="ECO:0000256" key="1">
    <source>
        <dbReference type="ARBA" id="ARBA00038464"/>
    </source>
</evidence>
<sequence length="824" mass="92363">MNYTSPSNYDDKLNNSAPLYQLEEGFDKLSVEDYVGEGEVAEDEVLYVTPQGSIVTEDFCGVYETTNPLGEDQTPEWPFSFSSPTSASSPDPGLDQPIRELTAEQVRWFYKSDSDKLWVPFSGFDSLRIEERFRQQKHPLQPDHGPNQPPASHSDSSNSASTSSMDDSVYYDACSAGYSDGESPSASQHKDHLVVRGGMYEVDIERRKCVSIFWPGEQCAIMRGLWFYEVTWQPLDSDRYDQIENVHLALFANHCISDYLSASNPKQPKQVVKSENFNEFRIDWYSPIEVYLYSEAGPLKLVSSFTQKLGYFQKSTGYRLCRGYKTRATLDDRPVDVTHLVFVIHGIGQKMDKDRIIRNTCTFRHCTSWLQTKYFPTSTSQHRAEFFPVEWRASLKLDGGIVEAITPNKVQSIRQRLNATAMDIMYYTSPLYSSEIQKGLTCELNRLYSTFTQRNPDFTSRGGKVSIMAHSLGCVIVYDIITGWSITHTLEQRKAQESSNSNLNGAIYDDGSSQASGGSNTPASSQGTTPTPTPTHRPTKLLFELDNLFCMGSPLAVFLALRVRDPQAESCHKDLLPPTLCHRFYNIFHPSDPVAYRMEPLLVRGYAKLHPVQIQAYNATNHNLYSDVPLEFIVDGIGSVNQSAATRQGADEDSPKSPGGTPSRERGWSLWSIVRGGWKAQDESGLPLLDSPTQGLEHRLDYVLRDSNLGGPYLSAITSHTDYWRNYDVAYFVLTRLFPDLEQMAVMASPLDCEYSQPSPQSPQQTSPQQATPRVASPPLLQQMLSQVQSQAQSVLQIQPPSLPLISISPTILQRKGSNGAASR</sequence>
<gene>
    <name evidence="5" type="primary">LOC113209304</name>
</gene>
<feature type="region of interest" description="Disordered" evidence="2">
    <location>
        <begin position="137"/>
        <end position="165"/>
    </location>
</feature>
<dbReference type="InterPro" id="IPR004177">
    <property type="entry name" value="DDHD_dom"/>
</dbReference>
<comment type="similarity">
    <text evidence="1">Belongs to the PA-PLA1 family.</text>
</comment>
<dbReference type="GO" id="GO:0005737">
    <property type="term" value="C:cytoplasm"/>
    <property type="evidence" value="ECO:0007669"/>
    <property type="project" value="TreeGrafter"/>
</dbReference>
<dbReference type="GO" id="GO:0046872">
    <property type="term" value="F:metal ion binding"/>
    <property type="evidence" value="ECO:0007669"/>
    <property type="project" value="InterPro"/>
</dbReference>